<organism evidence="3 4">
    <name type="scientific">Tautonia sociabilis</name>
    <dbReference type="NCBI Taxonomy" id="2080755"/>
    <lineage>
        <taxon>Bacteria</taxon>
        <taxon>Pseudomonadati</taxon>
        <taxon>Planctomycetota</taxon>
        <taxon>Planctomycetia</taxon>
        <taxon>Isosphaerales</taxon>
        <taxon>Isosphaeraceae</taxon>
        <taxon>Tautonia</taxon>
    </lineage>
</organism>
<evidence type="ECO:0000256" key="2">
    <source>
        <dbReference type="SAM" id="SignalP"/>
    </source>
</evidence>
<dbReference type="EMBL" id="RYZH01000021">
    <property type="protein sequence ID" value="RUL87446.1"/>
    <property type="molecule type" value="Genomic_DNA"/>
</dbReference>
<evidence type="ECO:0000313" key="3">
    <source>
        <dbReference type="EMBL" id="RUL87446.1"/>
    </source>
</evidence>
<evidence type="ECO:0008006" key="5">
    <source>
        <dbReference type="Google" id="ProtNLM"/>
    </source>
</evidence>
<keyword evidence="4" id="KW-1185">Reference proteome</keyword>
<reference evidence="3 4" key="2">
    <citation type="submission" date="2019-01" db="EMBL/GenBank/DDBJ databases">
        <title>Tautonia sociabilis, a novel thermotolerant planctomycete of Isosphaeraceae family, isolated from a 4000 m deep subterranean habitat.</title>
        <authorList>
            <person name="Kovaleva O.L."/>
            <person name="Elcheninov A.G."/>
            <person name="Van Heerden E."/>
            <person name="Toshchakov S.V."/>
            <person name="Novikov A."/>
            <person name="Bonch-Osmolovskaya E.A."/>
            <person name="Kublanov I.V."/>
        </authorList>
    </citation>
    <scope>NUCLEOTIDE SEQUENCE [LARGE SCALE GENOMIC DNA]</scope>
    <source>
        <strain evidence="3 4">GM2012</strain>
    </source>
</reference>
<evidence type="ECO:0000313" key="4">
    <source>
        <dbReference type="Proteomes" id="UP000280296"/>
    </source>
</evidence>
<feature type="compositionally biased region" description="Low complexity" evidence="1">
    <location>
        <begin position="122"/>
        <end position="135"/>
    </location>
</feature>
<feature type="signal peptide" evidence="2">
    <location>
        <begin position="1"/>
        <end position="28"/>
    </location>
</feature>
<comment type="caution">
    <text evidence="3">The sequence shown here is derived from an EMBL/GenBank/DDBJ whole genome shotgun (WGS) entry which is preliminary data.</text>
</comment>
<feature type="region of interest" description="Disordered" evidence="1">
    <location>
        <begin position="119"/>
        <end position="143"/>
    </location>
</feature>
<reference evidence="3 4" key="1">
    <citation type="submission" date="2018-12" db="EMBL/GenBank/DDBJ databases">
        <authorList>
            <person name="Toschakov S.V."/>
        </authorList>
    </citation>
    <scope>NUCLEOTIDE SEQUENCE [LARGE SCALE GENOMIC DNA]</scope>
    <source>
        <strain evidence="3 4">GM2012</strain>
    </source>
</reference>
<dbReference type="OrthoDB" id="281529at2"/>
<dbReference type="PROSITE" id="PS51257">
    <property type="entry name" value="PROKAR_LIPOPROTEIN"/>
    <property type="match status" value="1"/>
</dbReference>
<protein>
    <recommendedName>
        <fullName evidence="5">Secreted protein</fullName>
    </recommendedName>
</protein>
<proteinExistence type="predicted"/>
<sequence length="143" mass="14180">MNPRLLAPLTASALVWALSAGCSPSEPAGPTASTGAELPNDVFAAEVELTPEQIEAINQLPPADAKVALAQKVCPDSGEPLGGMGVPIKVDVNGIPVFVCCAGCKDGVLADPDAALAKVPQGSASPTEPEAPAPEGEAEAEGS</sequence>
<accession>A0A432MJZ8</accession>
<keyword evidence="2" id="KW-0732">Signal</keyword>
<evidence type="ECO:0000256" key="1">
    <source>
        <dbReference type="SAM" id="MobiDB-lite"/>
    </source>
</evidence>
<dbReference type="AlphaFoldDB" id="A0A432MJZ8"/>
<name>A0A432MJZ8_9BACT</name>
<feature type="chain" id="PRO_5019475499" description="Secreted protein" evidence="2">
    <location>
        <begin position="29"/>
        <end position="143"/>
    </location>
</feature>
<dbReference type="RefSeq" id="WP_126725662.1">
    <property type="nucleotide sequence ID" value="NZ_RYZH01000021.1"/>
</dbReference>
<dbReference type="Proteomes" id="UP000280296">
    <property type="component" value="Unassembled WGS sequence"/>
</dbReference>
<gene>
    <name evidence="3" type="ORF">TsocGM_12250</name>
</gene>